<keyword evidence="1" id="KW-0812">Transmembrane</keyword>
<keyword evidence="1" id="KW-1133">Transmembrane helix</keyword>
<dbReference type="Proteomes" id="UP001431783">
    <property type="component" value="Unassembled WGS sequence"/>
</dbReference>
<feature type="transmembrane region" description="Helical" evidence="1">
    <location>
        <begin position="81"/>
        <end position="103"/>
    </location>
</feature>
<dbReference type="AlphaFoldDB" id="A0AAW1UI98"/>
<accession>A0AAW1UI98</accession>
<evidence type="ECO:0000313" key="2">
    <source>
        <dbReference type="EMBL" id="KAK9880815.1"/>
    </source>
</evidence>
<evidence type="ECO:0000313" key="3">
    <source>
        <dbReference type="Proteomes" id="UP001431783"/>
    </source>
</evidence>
<reference evidence="2 3" key="1">
    <citation type="submission" date="2023-03" db="EMBL/GenBank/DDBJ databases">
        <title>Genome insight into feeding habits of ladybird beetles.</title>
        <authorList>
            <person name="Li H.-S."/>
            <person name="Huang Y.-H."/>
            <person name="Pang H."/>
        </authorList>
    </citation>
    <scope>NUCLEOTIDE SEQUENCE [LARGE SCALE GENOMIC DNA]</scope>
    <source>
        <strain evidence="2">SYSU_2023b</strain>
        <tissue evidence="2">Whole body</tissue>
    </source>
</reference>
<comment type="caution">
    <text evidence="2">The sequence shown here is derived from an EMBL/GenBank/DDBJ whole genome shotgun (WGS) entry which is preliminary data.</text>
</comment>
<name>A0AAW1UI98_9CUCU</name>
<sequence>MWRPESWISLIYKRKCITALSVDLKFFQSIQTNFKTAKNIVTMFRYSVFVIVLIGCGLVIADPEPKATPEAKPLPKAGVFGYSAPIVAPGLAYSAALASPLTYSAYRAPYVSPYAAPYAAYSPYAPYSAPIVVV</sequence>
<proteinExistence type="predicted"/>
<organism evidence="2 3">
    <name type="scientific">Henosepilachna vigintioctopunctata</name>
    <dbReference type="NCBI Taxonomy" id="420089"/>
    <lineage>
        <taxon>Eukaryota</taxon>
        <taxon>Metazoa</taxon>
        <taxon>Ecdysozoa</taxon>
        <taxon>Arthropoda</taxon>
        <taxon>Hexapoda</taxon>
        <taxon>Insecta</taxon>
        <taxon>Pterygota</taxon>
        <taxon>Neoptera</taxon>
        <taxon>Endopterygota</taxon>
        <taxon>Coleoptera</taxon>
        <taxon>Polyphaga</taxon>
        <taxon>Cucujiformia</taxon>
        <taxon>Coccinelloidea</taxon>
        <taxon>Coccinellidae</taxon>
        <taxon>Epilachninae</taxon>
        <taxon>Epilachnini</taxon>
        <taxon>Henosepilachna</taxon>
    </lineage>
</organism>
<evidence type="ECO:0000256" key="1">
    <source>
        <dbReference type="SAM" id="Phobius"/>
    </source>
</evidence>
<dbReference type="EMBL" id="JARQZJ010000066">
    <property type="protein sequence ID" value="KAK9880815.1"/>
    <property type="molecule type" value="Genomic_DNA"/>
</dbReference>
<feature type="transmembrane region" description="Helical" evidence="1">
    <location>
        <begin position="43"/>
        <end position="61"/>
    </location>
</feature>
<keyword evidence="1" id="KW-0472">Membrane</keyword>
<protein>
    <submittedName>
        <fullName evidence="2">Uncharacterized protein</fullName>
    </submittedName>
</protein>
<gene>
    <name evidence="2" type="ORF">WA026_013143</name>
</gene>
<keyword evidence="3" id="KW-1185">Reference proteome</keyword>